<dbReference type="Proteomes" id="UP001604277">
    <property type="component" value="Unassembled WGS sequence"/>
</dbReference>
<name>A0ABD1TQ16_9LAMI</name>
<proteinExistence type="predicted"/>
<dbReference type="AlphaFoldDB" id="A0ABD1TQ16"/>
<gene>
    <name evidence="1" type="ORF">Fot_28644</name>
</gene>
<sequence length="322" mass="36595">MAGQCHFISEVDSTKTRWRLLIGEDCSSQRISQISSSSIYTISDDLASGVSDVKTIEEMAESSKNCDDGCYPAEIETLVERKILFKVQIKVPNINEHNDLYTVMRLTDKSDLISKYGSRCSNENQESDVQSRLEQNDIVELKAQSLPVKSSHSTVTGSLEAMEGFSSTPHKPRIKLYYSSNKRNSFLESPISHFFCSFDDIISRPLESRNRVGDGTRVVLFAGMMIIGDCFGILESWDGVKLLCKFSKNVLNVIPMKTQWELKVHVIRLYEVLAYGTVDETFNLEFVCHDKESVFQLHLYLGRSSNHLGLIRCWAFQETIWV</sequence>
<organism evidence="1 2">
    <name type="scientific">Forsythia ovata</name>
    <dbReference type="NCBI Taxonomy" id="205694"/>
    <lineage>
        <taxon>Eukaryota</taxon>
        <taxon>Viridiplantae</taxon>
        <taxon>Streptophyta</taxon>
        <taxon>Embryophyta</taxon>
        <taxon>Tracheophyta</taxon>
        <taxon>Spermatophyta</taxon>
        <taxon>Magnoliopsida</taxon>
        <taxon>eudicotyledons</taxon>
        <taxon>Gunneridae</taxon>
        <taxon>Pentapetalae</taxon>
        <taxon>asterids</taxon>
        <taxon>lamiids</taxon>
        <taxon>Lamiales</taxon>
        <taxon>Oleaceae</taxon>
        <taxon>Forsythieae</taxon>
        <taxon>Forsythia</taxon>
    </lineage>
</organism>
<keyword evidence="1" id="KW-0696">RNA-directed RNA polymerase</keyword>
<keyword evidence="1" id="KW-0548">Nucleotidyltransferase</keyword>
<accession>A0ABD1TQ16</accession>
<evidence type="ECO:0000313" key="1">
    <source>
        <dbReference type="EMBL" id="KAL2514673.1"/>
    </source>
</evidence>
<keyword evidence="2" id="KW-1185">Reference proteome</keyword>
<keyword evidence="1" id="KW-0808">Transferase</keyword>
<dbReference type="GO" id="GO:0003968">
    <property type="term" value="F:RNA-directed RNA polymerase activity"/>
    <property type="evidence" value="ECO:0007669"/>
    <property type="project" value="UniProtKB-KW"/>
</dbReference>
<protein>
    <submittedName>
        <fullName evidence="1">RNA-dependent RNA polymerase</fullName>
    </submittedName>
</protein>
<comment type="caution">
    <text evidence="1">The sequence shown here is derived from an EMBL/GenBank/DDBJ whole genome shotgun (WGS) entry which is preliminary data.</text>
</comment>
<dbReference type="EMBL" id="JBFOLJ010000008">
    <property type="protein sequence ID" value="KAL2514673.1"/>
    <property type="molecule type" value="Genomic_DNA"/>
</dbReference>
<evidence type="ECO:0000313" key="2">
    <source>
        <dbReference type="Proteomes" id="UP001604277"/>
    </source>
</evidence>
<reference evidence="2" key="1">
    <citation type="submission" date="2024-07" db="EMBL/GenBank/DDBJ databases">
        <title>Two chromosome-level genome assemblies of Korean endemic species Abeliophyllum distichum and Forsythia ovata (Oleaceae).</title>
        <authorList>
            <person name="Jang H."/>
        </authorList>
    </citation>
    <scope>NUCLEOTIDE SEQUENCE [LARGE SCALE GENOMIC DNA]</scope>
</reference>